<dbReference type="Proteomes" id="UP000697127">
    <property type="component" value="Unassembled WGS sequence"/>
</dbReference>
<evidence type="ECO:0000256" key="2">
    <source>
        <dbReference type="ARBA" id="ARBA00022448"/>
    </source>
</evidence>
<evidence type="ECO:0000256" key="1">
    <source>
        <dbReference type="ARBA" id="ARBA00006518"/>
    </source>
</evidence>
<dbReference type="Pfam" id="PF09763">
    <property type="entry name" value="Sec3_CC"/>
    <property type="match status" value="1"/>
</dbReference>
<keyword evidence="4" id="KW-0175">Coiled coil</keyword>
<feature type="region of interest" description="Disordered" evidence="5">
    <location>
        <begin position="42"/>
        <end position="63"/>
    </location>
</feature>
<feature type="non-terminal residue" evidence="7">
    <location>
        <position position="1323"/>
    </location>
</feature>
<dbReference type="GO" id="GO:0005886">
    <property type="term" value="C:plasma membrane"/>
    <property type="evidence" value="ECO:0007669"/>
    <property type="project" value="TreeGrafter"/>
</dbReference>
<dbReference type="InterPro" id="IPR048628">
    <property type="entry name" value="Sec3_C"/>
</dbReference>
<evidence type="ECO:0000313" key="8">
    <source>
        <dbReference type="Proteomes" id="UP000697127"/>
    </source>
</evidence>
<dbReference type="GO" id="GO:0006887">
    <property type="term" value="P:exocytosis"/>
    <property type="evidence" value="ECO:0007669"/>
    <property type="project" value="UniProtKB-KW"/>
</dbReference>
<dbReference type="InterPro" id="IPR028258">
    <property type="entry name" value="Sec3-PIP2_bind"/>
</dbReference>
<evidence type="ECO:0000256" key="5">
    <source>
        <dbReference type="SAM" id="MobiDB-lite"/>
    </source>
</evidence>
<evidence type="ECO:0000313" key="7">
    <source>
        <dbReference type="EMBL" id="KAG0687085.1"/>
    </source>
</evidence>
<feature type="compositionally biased region" description="Polar residues" evidence="5">
    <location>
        <begin position="176"/>
        <end position="188"/>
    </location>
</feature>
<dbReference type="GO" id="GO:0005546">
    <property type="term" value="F:phosphatidylinositol-4,5-bisphosphate binding"/>
    <property type="evidence" value="ECO:0007669"/>
    <property type="project" value="TreeGrafter"/>
</dbReference>
<dbReference type="GO" id="GO:0000145">
    <property type="term" value="C:exocyst"/>
    <property type="evidence" value="ECO:0007669"/>
    <property type="project" value="InterPro"/>
</dbReference>
<dbReference type="EMBL" id="PUHW01000318">
    <property type="protein sequence ID" value="KAG0687085.1"/>
    <property type="molecule type" value="Genomic_DNA"/>
</dbReference>
<dbReference type="SMART" id="SM01313">
    <property type="entry name" value="Sec3-PIP2_bind"/>
    <property type="match status" value="1"/>
</dbReference>
<accession>A0A9P6WH81</accession>
<organism evidence="7 8">
    <name type="scientific">Pichia californica</name>
    <dbReference type="NCBI Taxonomy" id="460514"/>
    <lineage>
        <taxon>Eukaryota</taxon>
        <taxon>Fungi</taxon>
        <taxon>Dikarya</taxon>
        <taxon>Ascomycota</taxon>
        <taxon>Saccharomycotina</taxon>
        <taxon>Pichiomycetes</taxon>
        <taxon>Pichiales</taxon>
        <taxon>Pichiaceae</taxon>
        <taxon>Pichia</taxon>
    </lineage>
</organism>
<keyword evidence="3" id="KW-0268">Exocytosis</keyword>
<comment type="similarity">
    <text evidence="1">Belongs to the SEC3 family.</text>
</comment>
<evidence type="ECO:0000256" key="3">
    <source>
        <dbReference type="ARBA" id="ARBA00022483"/>
    </source>
</evidence>
<feature type="region of interest" description="Disordered" evidence="5">
    <location>
        <begin position="173"/>
        <end position="251"/>
    </location>
</feature>
<feature type="domain" description="Exocyst complex component Sec3 PIP2-binding N-terminal" evidence="6">
    <location>
        <begin position="59"/>
        <end position="145"/>
    </location>
</feature>
<keyword evidence="8" id="KW-1185">Reference proteome</keyword>
<dbReference type="PANTHER" id="PTHR16092">
    <property type="entry name" value="SEC3/SYNTAXIN-RELATED"/>
    <property type="match status" value="1"/>
</dbReference>
<dbReference type="PANTHER" id="PTHR16092:SF14">
    <property type="entry name" value="EXOCYST COMPLEX COMPONENT 1 ISOFORM X1"/>
    <property type="match status" value="1"/>
</dbReference>
<evidence type="ECO:0000256" key="4">
    <source>
        <dbReference type="ARBA" id="ARBA00023054"/>
    </source>
</evidence>
<sequence>MNSMDLAKQYEVDMKKIYGSLFKETDSTGRKSENYISHVRIIEDAKSPTSRPPPNSPQSNKKNRFLILSIKTSGRMRLHKAKESSNGQIQIGRSWDFDELSLMELDDEVPTGFICQMGKKYYWEVHTPKERRVWCSTLLENYIRYTNGNTPQLINCSVDYFHLENIYDSYHGGPGVSSSQKRNSTPQGLSRIPLSPSRNTSNSFTNPNPQRSPSKSNSQEITSLKRNLGSPIPVISASNSTSSPPPTSPTMAQLARATTAAAISGSANAKNLVNPQLETRNKLESERKRWEEQKQREEQQRIIEAKQLKEQQENERKIALEQRRKQEIEKRRQQELERRKQEELERRKQEELERRKQEELDRREKEEAEKKFKQLQEIEKTKQEEAEKKRIEEQEKIEKEKIQQQKQRTDAIKQRPIHTINPSGIDYIGKRGPPSGMLSNEPSQLSFEVGDESKFQHPNMSIESDINSSFDIDGYISNGEEDGQTAPLNLSKPRAVKESVTNQPSKRSIPVITTTDSDILQPPLNSIGNLSNFSQESEINKLLTPVNQLKEMENNIDSSLGNDERHHARSRAFSRISETTPANTDLSEIFEEINYNPIEDDSVTLQKKLFRELEKLQYDKIQTLTQVTGVSSALKKSISAAFQNCDRIDPILVLFGVQLSTFKDDVDFIEEQGHGLQVEATNEKILINELNEIVHSVEISDSKLQKLLGSNIVLGYQNEQFELILEELYQALLKISDSSVDGDNQLSKMKALQEKKSAYEDAKSSFIRDFKKYAYRIFESVSLSLSSKLQNVNAENFDSTFLKAIFLDKMSNLLTIQGLIAFVKCVSIDDYDEILNSFISTMRPFFDNLTTVLLKELNQQVSILSTQTFSFNSDPSILIDQKYMEMKVKKDFTAKRSASLFSKNTSKSSDDTSIDNELISKISNFLSQIVNVLSIEQELLRNLFQLTSSSDFSFENLVKTPLETRCNNFSSTSNFLLESIETDRDIGDDMFEIMREIFDPTFNASLKLLISVSKTNIIETPPILCILKTFSQSLAPTSQEYLYGNFTKLEIKMNSIWTKEVDQQSQEIMASPLHCRIMNYVKAYPAFYNKIHKIVDSLNLVNIVSFGTDQKIHGNYYMMWDVIKAALNKGLEDIKVEVAVHESLSDDIDATVLIQKHLTLWINYKWIFEETKNLQEFPKDLSKSIDDMRDHELHEFTSSFGRQYGIGKIIRLVDDLENLLDNNGNPANFAAYSVESIKNMMIPFKGDSFKQEILHLANGLKSILKGRCYYVDQPKKENDNSIAIGEQIEKELYNNCMFALCQLYISTFTNLSTIVDKYYNNFE</sequence>
<dbReference type="InterPro" id="IPR019160">
    <property type="entry name" value="Sec3_CC"/>
</dbReference>
<evidence type="ECO:0000259" key="6">
    <source>
        <dbReference type="SMART" id="SM01313"/>
    </source>
</evidence>
<dbReference type="Pfam" id="PF15277">
    <property type="entry name" value="Sec3-PIP2_bind"/>
    <property type="match status" value="1"/>
</dbReference>
<dbReference type="Gene3D" id="2.30.29.90">
    <property type="match status" value="1"/>
</dbReference>
<protein>
    <recommendedName>
        <fullName evidence="6">Exocyst complex component Sec3 PIP2-binding N-terminal domain-containing protein</fullName>
    </recommendedName>
</protein>
<gene>
    <name evidence="7" type="ORF">C6P40_002898</name>
</gene>
<keyword evidence="2" id="KW-0813">Transport</keyword>
<reference evidence="7" key="1">
    <citation type="submission" date="2020-11" db="EMBL/GenBank/DDBJ databases">
        <title>Kefir isolates.</title>
        <authorList>
            <person name="Marcisauskas S."/>
            <person name="Kim Y."/>
            <person name="Blasche S."/>
        </authorList>
    </citation>
    <scope>NUCLEOTIDE SEQUENCE</scope>
    <source>
        <strain evidence="7">Olga-1</strain>
    </source>
</reference>
<dbReference type="CDD" id="cd13315">
    <property type="entry name" value="PH_Sec3"/>
    <property type="match status" value="1"/>
</dbReference>
<feature type="compositionally biased region" description="Polar residues" evidence="5">
    <location>
        <begin position="196"/>
        <end position="225"/>
    </location>
</feature>
<dbReference type="GO" id="GO:0006893">
    <property type="term" value="P:Golgi to plasma membrane transport"/>
    <property type="evidence" value="ECO:0007669"/>
    <property type="project" value="TreeGrafter"/>
</dbReference>
<proteinExistence type="inferred from homology"/>
<name>A0A9P6WH81_9ASCO</name>
<feature type="region of interest" description="Disordered" evidence="5">
    <location>
        <begin position="332"/>
        <end position="370"/>
    </location>
</feature>
<dbReference type="Pfam" id="PF20654">
    <property type="entry name" value="Sec3_C-term"/>
    <property type="match status" value="1"/>
</dbReference>
<comment type="caution">
    <text evidence="7">The sequence shown here is derived from an EMBL/GenBank/DDBJ whole genome shotgun (WGS) entry which is preliminary data.</text>
</comment>